<keyword evidence="7" id="KW-1185">Reference proteome</keyword>
<reference evidence="5 7" key="2">
    <citation type="submission" date="2018-12" db="EMBL/GenBank/DDBJ databases">
        <title>Legionella sp,whole genome shotgun sequence.</title>
        <authorList>
            <person name="Wu H."/>
        </authorList>
    </citation>
    <scope>NUCLEOTIDE SEQUENCE [LARGE SCALE GENOMIC DNA]</scope>
    <source>
        <strain evidence="5">Km489</strain>
        <strain evidence="7">km489</strain>
    </source>
</reference>
<evidence type="ECO:0000256" key="3">
    <source>
        <dbReference type="PROSITE-ProRule" id="PRU00023"/>
    </source>
</evidence>
<dbReference type="Gene3D" id="1.25.40.20">
    <property type="entry name" value="Ankyrin repeat-containing domain"/>
    <property type="match status" value="1"/>
</dbReference>
<organism evidence="4 6">
    <name type="scientific">Legionella qingyii</name>
    <dbReference type="NCBI Taxonomy" id="2184757"/>
    <lineage>
        <taxon>Bacteria</taxon>
        <taxon>Pseudomonadati</taxon>
        <taxon>Pseudomonadota</taxon>
        <taxon>Gammaproteobacteria</taxon>
        <taxon>Legionellales</taxon>
        <taxon>Legionellaceae</taxon>
        <taxon>Legionella</taxon>
    </lineage>
</organism>
<dbReference type="Pfam" id="PF12796">
    <property type="entry name" value="Ank_2"/>
    <property type="match status" value="1"/>
</dbReference>
<name>A0A317U3S5_9GAMM</name>
<evidence type="ECO:0000313" key="4">
    <source>
        <dbReference type="EMBL" id="PWY55182.1"/>
    </source>
</evidence>
<reference evidence="4 6" key="1">
    <citation type="submission" date="2018-05" db="EMBL/GenBank/DDBJ databases">
        <title>Legionella qingyii sp.nov., whole genome shotgun sequence.</title>
        <authorList>
            <person name="Wu H."/>
            <person name="Zhu Q."/>
            <person name="Hu C."/>
        </authorList>
    </citation>
    <scope>NUCLEOTIDE SEQUENCE [LARGE SCALE GENOMIC DNA]</scope>
    <source>
        <strain evidence="4 6">HEB18</strain>
    </source>
</reference>
<dbReference type="Proteomes" id="UP000247152">
    <property type="component" value="Unassembled WGS sequence"/>
</dbReference>
<dbReference type="PROSITE" id="PS50297">
    <property type="entry name" value="ANK_REP_REGION"/>
    <property type="match status" value="1"/>
</dbReference>
<dbReference type="OrthoDB" id="5657075at2"/>
<dbReference type="EMBL" id="QHJG01000021">
    <property type="protein sequence ID" value="PWY55182.1"/>
    <property type="molecule type" value="Genomic_DNA"/>
</dbReference>
<dbReference type="AlphaFoldDB" id="A0A317U3S5"/>
<keyword evidence="2 3" id="KW-0040">ANK repeat</keyword>
<comment type="caution">
    <text evidence="4">The sequence shown here is derived from an EMBL/GenBank/DDBJ whole genome shotgun (WGS) entry which is preliminary data.</text>
</comment>
<dbReference type="RefSeq" id="WP_110143172.1">
    <property type="nucleotide sequence ID" value="NZ_QHJG01000021.1"/>
</dbReference>
<evidence type="ECO:0000256" key="2">
    <source>
        <dbReference type="ARBA" id="ARBA00023043"/>
    </source>
</evidence>
<dbReference type="Proteomes" id="UP000287374">
    <property type="component" value="Unassembled WGS sequence"/>
</dbReference>
<protein>
    <submittedName>
        <fullName evidence="5">Ankyrin repeat domain-containing protein</fullName>
    </submittedName>
</protein>
<sequence>MQTKFNLMDESLCEAVLDGDLEQVQIILNEYGGNVNAQNRYGMTPALLAAKRNDLKILEYLVEKGADLKLSDGLNQSPMDWAEHNKNEKMIDFINEHTAQSYFKR</sequence>
<proteinExistence type="predicted"/>
<accession>A0A317U3S5</accession>
<dbReference type="InterPro" id="IPR002110">
    <property type="entry name" value="Ankyrin_rpt"/>
</dbReference>
<evidence type="ECO:0000256" key="1">
    <source>
        <dbReference type="ARBA" id="ARBA00022737"/>
    </source>
</evidence>
<dbReference type="SUPFAM" id="SSF48403">
    <property type="entry name" value="Ankyrin repeat"/>
    <property type="match status" value="1"/>
</dbReference>
<feature type="repeat" description="ANK" evidence="3">
    <location>
        <begin position="41"/>
        <end position="73"/>
    </location>
</feature>
<dbReference type="EMBL" id="RZGX01000003">
    <property type="protein sequence ID" value="RUR25396.1"/>
    <property type="molecule type" value="Genomic_DNA"/>
</dbReference>
<dbReference type="PROSITE" id="PS50088">
    <property type="entry name" value="ANK_REPEAT"/>
    <property type="match status" value="1"/>
</dbReference>
<dbReference type="SMART" id="SM00248">
    <property type="entry name" value="ANK"/>
    <property type="match status" value="2"/>
</dbReference>
<keyword evidence="1" id="KW-0677">Repeat</keyword>
<evidence type="ECO:0000313" key="6">
    <source>
        <dbReference type="Proteomes" id="UP000247152"/>
    </source>
</evidence>
<gene>
    <name evidence="4" type="ORF">DGG96_13460</name>
    <name evidence="5" type="ORF">ELY20_02770</name>
</gene>
<evidence type="ECO:0000313" key="5">
    <source>
        <dbReference type="EMBL" id="RUR25396.1"/>
    </source>
</evidence>
<dbReference type="PANTHER" id="PTHR24171">
    <property type="entry name" value="ANKYRIN REPEAT DOMAIN-CONTAINING PROTEIN 39-RELATED"/>
    <property type="match status" value="1"/>
</dbReference>
<evidence type="ECO:0000313" key="7">
    <source>
        <dbReference type="Proteomes" id="UP000287374"/>
    </source>
</evidence>
<dbReference type="InterPro" id="IPR036770">
    <property type="entry name" value="Ankyrin_rpt-contain_sf"/>
</dbReference>